<evidence type="ECO:0000313" key="4">
    <source>
        <dbReference type="Proteomes" id="UP001331761"/>
    </source>
</evidence>
<evidence type="ECO:0000259" key="2">
    <source>
        <dbReference type="PROSITE" id="PS51061"/>
    </source>
</evidence>
<dbReference type="PANTHER" id="PTHR15672">
    <property type="entry name" value="CAMP-REGULATED PHOSPHOPROTEIN 21 RELATED R3H DOMAIN CONTAINING PROTEIN"/>
    <property type="match status" value="1"/>
</dbReference>
<dbReference type="CDD" id="cd02642">
    <property type="entry name" value="R3H_encore_like"/>
    <property type="match status" value="1"/>
</dbReference>
<dbReference type="InterPro" id="IPR001374">
    <property type="entry name" value="R3H_dom"/>
</dbReference>
<name>A0AAN8ILT5_TRICO</name>
<dbReference type="SUPFAM" id="SSF82708">
    <property type="entry name" value="R3H domain"/>
    <property type="match status" value="1"/>
</dbReference>
<feature type="non-terminal residue" evidence="3">
    <location>
        <position position="453"/>
    </location>
</feature>
<dbReference type="GO" id="GO:0003676">
    <property type="term" value="F:nucleic acid binding"/>
    <property type="evidence" value="ECO:0007669"/>
    <property type="project" value="UniProtKB-UniRule"/>
</dbReference>
<reference evidence="3 4" key="1">
    <citation type="submission" date="2019-10" db="EMBL/GenBank/DDBJ databases">
        <title>Assembly and Annotation for the nematode Trichostrongylus colubriformis.</title>
        <authorList>
            <person name="Martin J."/>
        </authorList>
    </citation>
    <scope>NUCLEOTIDE SEQUENCE [LARGE SCALE GENOMIC DNA]</scope>
    <source>
        <strain evidence="3">G859</strain>
        <tissue evidence="3">Whole worm</tissue>
    </source>
</reference>
<feature type="domain" description="R3H" evidence="2">
    <location>
        <begin position="74"/>
        <end position="137"/>
    </location>
</feature>
<dbReference type="InterPro" id="IPR036867">
    <property type="entry name" value="R3H_dom_sf"/>
</dbReference>
<dbReference type="EMBL" id="WIXE01014746">
    <property type="protein sequence ID" value="KAK5974042.1"/>
    <property type="molecule type" value="Genomic_DNA"/>
</dbReference>
<keyword evidence="4" id="KW-1185">Reference proteome</keyword>
<sequence length="453" mass="51888">MAMCGDDDTRLRAPPPPSMLKTYASVAAMGVPSRHRNSSSLSRESSYTDYPTDLSEMELRAFIAATLHKNPRDRQMILDLEQRFIDFINNFGEQSMKLPPVSSYNRMIIHRLAVLFGLDHNVDNSGKCVVVSKTSKTKQPPFLFASLIQSNVFTDTRRYYNGVWNYEESERRAQSFDTGYSIPQVEYETVYQPYSWLQGNRSFERPQHFYQMGYVDHGGPMIRQPQDPMCSGEQGMRDPSGVQLMPMQSEYVQYTTHQYPAQMVGCSPQAYPSAQAIYPAQYQPVVYPQQYEQMMRQPMVQQPQPAMVQQTQPPMMQATPTVMQTPQHYPAPLYHTPAHPQPYQPTMVHSQMLQQQQHTMMHPVVHVQSPLYQQPARPSTVPTTSQTQQQYLETSSAVQQSPMPSYQHVNYRQWSSGTPYNEGISEVEETETDPTEVQTTMPSLNVIGARMNH</sequence>
<accession>A0AAN8ILT5</accession>
<dbReference type="Pfam" id="PF01424">
    <property type="entry name" value="R3H"/>
    <property type="match status" value="1"/>
</dbReference>
<dbReference type="PROSITE" id="PS51061">
    <property type="entry name" value="R3H"/>
    <property type="match status" value="1"/>
</dbReference>
<dbReference type="InterPro" id="IPR051937">
    <property type="entry name" value="R3H_domain_containing"/>
</dbReference>
<organism evidence="3 4">
    <name type="scientific">Trichostrongylus colubriformis</name>
    <name type="common">Black scour worm</name>
    <dbReference type="NCBI Taxonomy" id="6319"/>
    <lineage>
        <taxon>Eukaryota</taxon>
        <taxon>Metazoa</taxon>
        <taxon>Ecdysozoa</taxon>
        <taxon>Nematoda</taxon>
        <taxon>Chromadorea</taxon>
        <taxon>Rhabditida</taxon>
        <taxon>Rhabditina</taxon>
        <taxon>Rhabditomorpha</taxon>
        <taxon>Strongyloidea</taxon>
        <taxon>Trichostrongylidae</taxon>
        <taxon>Trichostrongylus</taxon>
    </lineage>
</organism>
<evidence type="ECO:0000256" key="1">
    <source>
        <dbReference type="ARBA" id="ARBA00022553"/>
    </source>
</evidence>
<keyword evidence="1" id="KW-0597">Phosphoprotein</keyword>
<comment type="caution">
    <text evidence="3">The sequence shown here is derived from an EMBL/GenBank/DDBJ whole genome shotgun (WGS) entry which is preliminary data.</text>
</comment>
<protein>
    <recommendedName>
        <fullName evidence="2">R3H domain-containing protein</fullName>
    </recommendedName>
</protein>
<proteinExistence type="predicted"/>
<dbReference type="PANTHER" id="PTHR15672:SF8">
    <property type="entry name" value="PROTEIN ENCORE"/>
    <property type="match status" value="1"/>
</dbReference>
<dbReference type="Proteomes" id="UP001331761">
    <property type="component" value="Unassembled WGS sequence"/>
</dbReference>
<gene>
    <name evidence="3" type="ORF">GCK32_014625</name>
</gene>
<dbReference type="Gene3D" id="3.30.1370.50">
    <property type="entry name" value="R3H-like domain"/>
    <property type="match status" value="1"/>
</dbReference>
<evidence type="ECO:0000313" key="3">
    <source>
        <dbReference type="EMBL" id="KAK5974042.1"/>
    </source>
</evidence>
<dbReference type="SMART" id="SM00393">
    <property type="entry name" value="R3H"/>
    <property type="match status" value="1"/>
</dbReference>
<dbReference type="AlphaFoldDB" id="A0AAN8ILT5"/>